<gene>
    <name evidence="6" type="ORF">GO621_12705</name>
</gene>
<comment type="caution">
    <text evidence="6">The sequence shown here is derived from an EMBL/GenBank/DDBJ whole genome shotgun (WGS) entry which is preliminary data.</text>
</comment>
<dbReference type="InterPro" id="IPR029058">
    <property type="entry name" value="AB_hydrolase_fold"/>
</dbReference>
<dbReference type="Gene3D" id="3.30.559.30">
    <property type="entry name" value="Nonribosomal peptide synthetase, condensation domain"/>
    <property type="match status" value="1"/>
</dbReference>
<dbReference type="Pfam" id="PF00975">
    <property type="entry name" value="Thioesterase"/>
    <property type="match status" value="1"/>
</dbReference>
<sequence length="1346" mass="151480">MNTATEPYYLEPVDFDPFSGPEIELSIPLAKPQEEIWLSCKLGGDDANRCYNESVSLNVKGCLDQNSLQLALQDLILRHQSLRSNFKSDGTEILIYRSYPLNLIYKDLSNQKEQEQQVFIKQFLQQEAQQVYDLENGPLFRTTLFKLAPQEHYFTFSAHHIICDGWSLGILLQDLSKLYVAYQQGREPKLTEVPQMSNYINEQLQFSGSKAYQQTKQFWLNQFDGKIPVTELPTDYPRPASRTYKSQRDDFKLSPELTSAIKKTGAKKGCSFVVTLLSAFEVLLHKINGQEEVVLGLPAAGQAASGYYGLTGHCVNLLPIKSVLKEASTFNTYLKQRKTEILDALEHQQLSLGSLLKLLQFPRDPSRIPLAPIVFNMDMNMDDGVKFESLTHRLHYNPRAYETFEIFLNASGSEQELTLEWSYNTQLFKAGTIRWMMESFEMLLQVISQEPDRSISSISLPSKNVLSKQLKKWNNTFAVYPKEALPVLISQSLKKHAVKTSIHFHHTSITNGELLSKSNQLAALLLKKGIRQGDLVGVALDRSIEMVLTILAVMKTGAAYIPLDPTYPKERINYMLEDSEAKLLLVNQKYKGQFVSPAEEMLLEEILPQLNQFSAEEPNVEIKGSDLAYVLYTSGSTGKPKGVLIEHHNIVNLLNSIRKWPGISAEDRMLAISTISFDIAGLELFLPLICGAEMVLADTKTAKNGDELLKLIKAAKVSLIQATPATFRLLIASGWKEKLPVRIFCCGEALQPDLAKNLTTLCSGLWNMYGPTETTIYSTGKHINTDELITIGRPIDNTQIYILDEHLGLLPEGEIGEIFITGDGVARGYLNQPGLTATRFPDDIFSGVSGKKMYRTGDVGRFLSNGEIEFLGRADHQVKIRGHRVELGEIEARLSYQEHITQVVAIAREDQPGNQQLVAYVVAPHVKKYDEKQWIHQWKSALKEVLPPFMIPAQIVILPALPLTPNNKIDRQALPKPNALPGTAVPTETISGFIAPRTDVEKLVSDIWCEVLGLPAISIYDNFFEIGGHSLTAVKIMNLLEKETGQRLPLASLFESSTIESLSLLLQMDGKSITWDSLVPIRPKGSKAPLYMVHGAGLNVLLFNTLATYMDPDQPVYGLQAKGLNGIDEPLDKLEDIAAHYVSEIIKHNPNGPYMLAGYSLGGTIAYEMAKQLQELGKEVKMLALFDSYADQTKYIHPLPVRLLHKIWNYNCRFLYTFVLLAKNPVSTYKYKTLMIKRKVTKFYWKINPAKGKDQVGFFGYANEIDRMNQNAAAHYHITPYNGTIDLFRAKVRTYYMEDPKYLGWDKFALKGVRIHEIPGDHNYIFAPPNDKEFAQVLQNCLNQSA</sequence>
<comment type="similarity">
    <text evidence="2">Belongs to the ATP-dependent AMP-binding enzyme family.</text>
</comment>
<comment type="cofactor">
    <cofactor evidence="1">
        <name>pantetheine 4'-phosphate</name>
        <dbReference type="ChEBI" id="CHEBI:47942"/>
    </cofactor>
</comment>
<dbReference type="Gene3D" id="3.40.50.980">
    <property type="match status" value="2"/>
</dbReference>
<dbReference type="InterPro" id="IPR001031">
    <property type="entry name" value="Thioesterase"/>
</dbReference>
<dbReference type="Pfam" id="PF00550">
    <property type="entry name" value="PP-binding"/>
    <property type="match status" value="1"/>
</dbReference>
<dbReference type="Gene3D" id="3.30.300.30">
    <property type="match status" value="1"/>
</dbReference>
<dbReference type="SUPFAM" id="SSF47336">
    <property type="entry name" value="ACP-like"/>
    <property type="match status" value="1"/>
</dbReference>
<dbReference type="InterPro" id="IPR010071">
    <property type="entry name" value="AA_adenyl_dom"/>
</dbReference>
<dbReference type="PROSITE" id="PS00455">
    <property type="entry name" value="AMP_BINDING"/>
    <property type="match status" value="1"/>
</dbReference>
<dbReference type="SUPFAM" id="SSF56801">
    <property type="entry name" value="Acetyl-CoA synthetase-like"/>
    <property type="match status" value="1"/>
</dbReference>
<dbReference type="InterPro" id="IPR001242">
    <property type="entry name" value="Condensation_dom"/>
</dbReference>
<dbReference type="InterPro" id="IPR020459">
    <property type="entry name" value="AMP-binding"/>
</dbReference>
<dbReference type="CDD" id="cd05930">
    <property type="entry name" value="A_NRPS"/>
    <property type="match status" value="1"/>
</dbReference>
<dbReference type="CDD" id="cd19531">
    <property type="entry name" value="LCL_NRPS-like"/>
    <property type="match status" value="1"/>
</dbReference>
<dbReference type="FunFam" id="3.40.50.12780:FF:000012">
    <property type="entry name" value="Non-ribosomal peptide synthetase"/>
    <property type="match status" value="1"/>
</dbReference>
<evidence type="ECO:0000256" key="3">
    <source>
        <dbReference type="ARBA" id="ARBA00022450"/>
    </source>
</evidence>
<dbReference type="GO" id="GO:0043041">
    <property type="term" value="P:amino acid activation for nonribosomal peptide biosynthetic process"/>
    <property type="evidence" value="ECO:0007669"/>
    <property type="project" value="TreeGrafter"/>
</dbReference>
<dbReference type="NCBIfam" id="TIGR01733">
    <property type="entry name" value="AA-adenyl-dom"/>
    <property type="match status" value="1"/>
</dbReference>
<dbReference type="SUPFAM" id="SSF52777">
    <property type="entry name" value="CoA-dependent acyltransferases"/>
    <property type="match status" value="2"/>
</dbReference>
<keyword evidence="3" id="KW-0596">Phosphopantetheine</keyword>
<dbReference type="Gene3D" id="3.40.50.1820">
    <property type="entry name" value="alpha/beta hydrolase"/>
    <property type="match status" value="1"/>
</dbReference>
<evidence type="ECO:0000256" key="4">
    <source>
        <dbReference type="ARBA" id="ARBA00022553"/>
    </source>
</evidence>
<dbReference type="GO" id="GO:0031177">
    <property type="term" value="F:phosphopantetheine binding"/>
    <property type="evidence" value="ECO:0007669"/>
    <property type="project" value="InterPro"/>
</dbReference>
<dbReference type="InterPro" id="IPR036736">
    <property type="entry name" value="ACP-like_sf"/>
</dbReference>
<dbReference type="SMART" id="SM00823">
    <property type="entry name" value="PKS_PP"/>
    <property type="match status" value="1"/>
</dbReference>
<dbReference type="PROSITE" id="PS50075">
    <property type="entry name" value="CARRIER"/>
    <property type="match status" value="1"/>
</dbReference>
<dbReference type="PANTHER" id="PTHR45527">
    <property type="entry name" value="NONRIBOSOMAL PEPTIDE SYNTHETASE"/>
    <property type="match status" value="1"/>
</dbReference>
<dbReference type="GO" id="GO:0044550">
    <property type="term" value="P:secondary metabolite biosynthetic process"/>
    <property type="evidence" value="ECO:0007669"/>
    <property type="project" value="UniProtKB-ARBA"/>
</dbReference>
<dbReference type="FunFam" id="3.40.50.980:FF:000001">
    <property type="entry name" value="Non-ribosomal peptide synthetase"/>
    <property type="match status" value="1"/>
</dbReference>
<dbReference type="PRINTS" id="PR00154">
    <property type="entry name" value="AMPBINDING"/>
</dbReference>
<evidence type="ECO:0000256" key="1">
    <source>
        <dbReference type="ARBA" id="ARBA00001957"/>
    </source>
</evidence>
<dbReference type="Pfam" id="PF00501">
    <property type="entry name" value="AMP-binding"/>
    <property type="match status" value="1"/>
</dbReference>
<reference evidence="6 7" key="1">
    <citation type="submission" date="2019-12" db="EMBL/GenBank/DDBJ databases">
        <title>Mucilaginibacter sp. HMF7410 genome sequencing and assembly.</title>
        <authorList>
            <person name="Kang H."/>
            <person name="Cha I."/>
            <person name="Kim H."/>
            <person name="Joh K."/>
        </authorList>
    </citation>
    <scope>NUCLEOTIDE SEQUENCE [LARGE SCALE GENOMIC DNA]</scope>
    <source>
        <strain evidence="6 7">HMF7410</strain>
    </source>
</reference>
<evidence type="ECO:0000313" key="7">
    <source>
        <dbReference type="Proteomes" id="UP000462014"/>
    </source>
</evidence>
<dbReference type="InterPro" id="IPR023213">
    <property type="entry name" value="CAT-like_dom_sf"/>
</dbReference>
<evidence type="ECO:0000256" key="2">
    <source>
        <dbReference type="ARBA" id="ARBA00006432"/>
    </source>
</evidence>
<dbReference type="Gene3D" id="3.30.559.10">
    <property type="entry name" value="Chloramphenicol acetyltransferase-like domain"/>
    <property type="match status" value="1"/>
</dbReference>
<dbReference type="InterPro" id="IPR020806">
    <property type="entry name" value="PKS_PP-bd"/>
</dbReference>
<keyword evidence="7" id="KW-1185">Reference proteome</keyword>
<dbReference type="Gene3D" id="2.30.38.10">
    <property type="entry name" value="Luciferase, Domain 3"/>
    <property type="match status" value="1"/>
</dbReference>
<dbReference type="Pfam" id="PF00668">
    <property type="entry name" value="Condensation"/>
    <property type="match status" value="1"/>
</dbReference>
<dbReference type="FunFam" id="1.10.1200.10:FF:000005">
    <property type="entry name" value="Nonribosomal peptide synthetase 1"/>
    <property type="match status" value="1"/>
</dbReference>
<accession>A0A7K1SYJ3</accession>
<dbReference type="PANTHER" id="PTHR45527:SF1">
    <property type="entry name" value="FATTY ACID SYNTHASE"/>
    <property type="match status" value="1"/>
</dbReference>
<feature type="domain" description="Carrier" evidence="5">
    <location>
        <begin position="995"/>
        <end position="1070"/>
    </location>
</feature>
<dbReference type="GO" id="GO:0003824">
    <property type="term" value="F:catalytic activity"/>
    <property type="evidence" value="ECO:0007669"/>
    <property type="project" value="InterPro"/>
</dbReference>
<proteinExistence type="inferred from homology"/>
<keyword evidence="4" id="KW-0597">Phosphoprotein</keyword>
<dbReference type="Proteomes" id="UP000462014">
    <property type="component" value="Unassembled WGS sequence"/>
</dbReference>
<dbReference type="SUPFAM" id="SSF53474">
    <property type="entry name" value="alpha/beta-Hydrolases"/>
    <property type="match status" value="1"/>
</dbReference>
<evidence type="ECO:0000313" key="6">
    <source>
        <dbReference type="EMBL" id="MVN22396.1"/>
    </source>
</evidence>
<dbReference type="Gene3D" id="1.10.1200.10">
    <property type="entry name" value="ACP-like"/>
    <property type="match status" value="1"/>
</dbReference>
<dbReference type="InterPro" id="IPR000873">
    <property type="entry name" value="AMP-dep_synth/lig_dom"/>
</dbReference>
<evidence type="ECO:0000259" key="5">
    <source>
        <dbReference type="PROSITE" id="PS50075"/>
    </source>
</evidence>
<dbReference type="Pfam" id="PF13193">
    <property type="entry name" value="AMP-binding_C"/>
    <property type="match status" value="1"/>
</dbReference>
<dbReference type="InterPro" id="IPR025110">
    <property type="entry name" value="AMP-bd_C"/>
</dbReference>
<dbReference type="GO" id="GO:0005737">
    <property type="term" value="C:cytoplasm"/>
    <property type="evidence" value="ECO:0007669"/>
    <property type="project" value="TreeGrafter"/>
</dbReference>
<dbReference type="InterPro" id="IPR045851">
    <property type="entry name" value="AMP-bd_C_sf"/>
</dbReference>
<dbReference type="InterPro" id="IPR009081">
    <property type="entry name" value="PP-bd_ACP"/>
</dbReference>
<organism evidence="6 7">
    <name type="scientific">Mucilaginibacter arboris</name>
    <dbReference type="NCBI Taxonomy" id="2682090"/>
    <lineage>
        <taxon>Bacteria</taxon>
        <taxon>Pseudomonadati</taxon>
        <taxon>Bacteroidota</taxon>
        <taxon>Sphingobacteriia</taxon>
        <taxon>Sphingobacteriales</taxon>
        <taxon>Sphingobacteriaceae</taxon>
        <taxon>Mucilaginibacter</taxon>
    </lineage>
</organism>
<dbReference type="EMBL" id="WPIK01000010">
    <property type="protein sequence ID" value="MVN22396.1"/>
    <property type="molecule type" value="Genomic_DNA"/>
</dbReference>
<dbReference type="RefSeq" id="WP_157567582.1">
    <property type="nucleotide sequence ID" value="NZ_WPIK01000010.1"/>
</dbReference>
<protein>
    <submittedName>
        <fullName evidence="6">Amino acid adenylation domain-containing protein</fullName>
    </submittedName>
</protein>
<dbReference type="FunFam" id="3.30.300.30:FF:000010">
    <property type="entry name" value="Enterobactin synthetase component F"/>
    <property type="match status" value="1"/>
</dbReference>
<name>A0A7K1SYJ3_9SPHI</name>
<dbReference type="InterPro" id="IPR020845">
    <property type="entry name" value="AMP-binding_CS"/>
</dbReference>